<evidence type="ECO:0000313" key="3">
    <source>
        <dbReference type="Proteomes" id="UP000554235"/>
    </source>
</evidence>
<sequence length="247" mass="26449">MAFAATGGRTAQICTEGGKPVRTEHSSARGRSPAAEKSKQPGWTGTVDRLPASRNWVGLEQTVSNSRQAAEQERHLEHPDKGRQAKKASGPTASTSISRHRIEGKAQLGEESIHPIISEDERWGQQVEGATKGHSQPLLPVPGNDGPDSTARTHTNQSRAQDTNKLNSQDSSVGNGSTSHPLLSSLLFSCPTTCLLPDFQPPFSLLTSSKDETNPGLLSNSRLNSRGAVRHSVKPSLAKAERKKELG</sequence>
<dbReference type="AlphaFoldDB" id="A0A8H4LCD2"/>
<feature type="compositionally biased region" description="Polar residues" evidence="1">
    <location>
        <begin position="150"/>
        <end position="182"/>
    </location>
</feature>
<reference evidence="2 3" key="1">
    <citation type="submission" date="2020-01" db="EMBL/GenBank/DDBJ databases">
        <title>Identification and distribution of gene clusters putatively required for synthesis of sphingolipid metabolism inhibitors in phylogenetically diverse species of the filamentous fungus Fusarium.</title>
        <authorList>
            <person name="Kim H.-S."/>
            <person name="Busman M."/>
            <person name="Brown D.W."/>
            <person name="Divon H."/>
            <person name="Uhlig S."/>
            <person name="Proctor R.H."/>
        </authorList>
    </citation>
    <scope>NUCLEOTIDE SEQUENCE [LARGE SCALE GENOMIC DNA]</scope>
    <source>
        <strain evidence="2 3">NRRL 20459</strain>
    </source>
</reference>
<feature type="region of interest" description="Disordered" evidence="1">
    <location>
        <begin position="1"/>
        <end position="182"/>
    </location>
</feature>
<evidence type="ECO:0000313" key="2">
    <source>
        <dbReference type="EMBL" id="KAF4465462.1"/>
    </source>
</evidence>
<dbReference type="Proteomes" id="UP000554235">
    <property type="component" value="Unassembled WGS sequence"/>
</dbReference>
<protein>
    <submittedName>
        <fullName evidence="2">Uncharacterized protein</fullName>
    </submittedName>
</protein>
<accession>A0A8H4LCD2</accession>
<feature type="region of interest" description="Disordered" evidence="1">
    <location>
        <begin position="201"/>
        <end position="247"/>
    </location>
</feature>
<comment type="caution">
    <text evidence="2">The sequence shown here is derived from an EMBL/GenBank/DDBJ whole genome shotgun (WGS) entry which is preliminary data.</text>
</comment>
<feature type="compositionally biased region" description="Basic and acidic residues" evidence="1">
    <location>
        <begin position="111"/>
        <end position="123"/>
    </location>
</feature>
<feature type="compositionally biased region" description="Basic and acidic residues" evidence="1">
    <location>
        <begin position="70"/>
        <end position="83"/>
    </location>
</feature>
<evidence type="ECO:0000256" key="1">
    <source>
        <dbReference type="SAM" id="MobiDB-lite"/>
    </source>
</evidence>
<name>A0A8H4LCD2_9HYPO</name>
<dbReference type="EMBL" id="JAADYS010001029">
    <property type="protein sequence ID" value="KAF4465462.1"/>
    <property type="molecule type" value="Genomic_DNA"/>
</dbReference>
<gene>
    <name evidence="2" type="ORF">FALBO_7699</name>
</gene>
<keyword evidence="3" id="KW-1185">Reference proteome</keyword>
<organism evidence="2 3">
    <name type="scientific">Fusarium albosuccineum</name>
    <dbReference type="NCBI Taxonomy" id="1237068"/>
    <lineage>
        <taxon>Eukaryota</taxon>
        <taxon>Fungi</taxon>
        <taxon>Dikarya</taxon>
        <taxon>Ascomycota</taxon>
        <taxon>Pezizomycotina</taxon>
        <taxon>Sordariomycetes</taxon>
        <taxon>Hypocreomycetidae</taxon>
        <taxon>Hypocreales</taxon>
        <taxon>Nectriaceae</taxon>
        <taxon>Fusarium</taxon>
        <taxon>Fusarium decemcellulare species complex</taxon>
    </lineage>
</organism>
<proteinExistence type="predicted"/>